<dbReference type="Proteomes" id="UP001142078">
    <property type="component" value="Unassembled WGS sequence"/>
</dbReference>
<accession>A0A9X2MFP8</accession>
<dbReference type="FunFam" id="3.40.50.300:FF:000032">
    <property type="entry name" value="Export ABC transporter ATP-binding protein"/>
    <property type="match status" value="1"/>
</dbReference>
<dbReference type="AlphaFoldDB" id="A0A9X2MFP8"/>
<dbReference type="InterPro" id="IPR017911">
    <property type="entry name" value="MacB-like_ATP-bd"/>
</dbReference>
<gene>
    <name evidence="6" type="ORF">NSA23_03415</name>
</gene>
<dbReference type="PROSITE" id="PS00211">
    <property type="entry name" value="ABC_TRANSPORTER_1"/>
    <property type="match status" value="1"/>
</dbReference>
<comment type="similarity">
    <text evidence="1">Belongs to the ABC transporter superfamily.</text>
</comment>
<evidence type="ECO:0000313" key="7">
    <source>
        <dbReference type="Proteomes" id="UP001142078"/>
    </source>
</evidence>
<dbReference type="RefSeq" id="WP_042680093.1">
    <property type="nucleotide sequence ID" value="NZ_CABKTM010000016.1"/>
</dbReference>
<dbReference type="PROSITE" id="PS50893">
    <property type="entry name" value="ABC_TRANSPORTER_2"/>
    <property type="match status" value="1"/>
</dbReference>
<dbReference type="InterPro" id="IPR003439">
    <property type="entry name" value="ABC_transporter-like_ATP-bd"/>
</dbReference>
<dbReference type="GO" id="GO:0016887">
    <property type="term" value="F:ATP hydrolysis activity"/>
    <property type="evidence" value="ECO:0007669"/>
    <property type="project" value="InterPro"/>
</dbReference>
<dbReference type="SMART" id="SM00382">
    <property type="entry name" value="AAA"/>
    <property type="match status" value="1"/>
</dbReference>
<reference evidence="6" key="1">
    <citation type="submission" date="2022-07" db="EMBL/GenBank/DDBJ databases">
        <title>Enhanced cultured diversity of the mouse gut microbiota enables custom-made synthetic communities.</title>
        <authorList>
            <person name="Afrizal A."/>
        </authorList>
    </citation>
    <scope>NUCLEOTIDE SEQUENCE</scope>
    <source>
        <strain evidence="6">DSM 29482</strain>
    </source>
</reference>
<sequence length="227" mass="25489">MNILETKSLKKYYGKDANLVKAVDGIDLSIEEGKFVAIVGSSGSGKTTLLHMMGGLDRPTEGKVFIDNKDIHSMNDESLAIFRRRKVGFVFQSYNLIPVLNVWENITLPIEFDLKTVDNEFIEELMRTLNIYDKKNALPNQLSGGQQQRVAIARALATRPAIVLADEPTGNLDSKTSLEVINLLKQSVRKYHQTLVMITHDEKLAQMADRIVRIEDGKLLNREGESC</sequence>
<dbReference type="OrthoDB" id="9802264at2"/>
<dbReference type="Gene3D" id="3.40.50.300">
    <property type="entry name" value="P-loop containing nucleotide triphosphate hydrolases"/>
    <property type="match status" value="1"/>
</dbReference>
<evidence type="ECO:0000256" key="1">
    <source>
        <dbReference type="ARBA" id="ARBA00005417"/>
    </source>
</evidence>
<evidence type="ECO:0000259" key="5">
    <source>
        <dbReference type="PROSITE" id="PS50893"/>
    </source>
</evidence>
<keyword evidence="3" id="KW-0547">Nucleotide-binding</keyword>
<keyword evidence="2" id="KW-0813">Transport</keyword>
<feature type="domain" description="ABC transporter" evidence="5">
    <location>
        <begin position="4"/>
        <end position="226"/>
    </location>
</feature>
<comment type="caution">
    <text evidence="6">The sequence shown here is derived from an EMBL/GenBank/DDBJ whole genome shotgun (WGS) entry which is preliminary data.</text>
</comment>
<proteinExistence type="inferred from homology"/>
<organism evidence="6 7">
    <name type="scientific">Anaerosalibacter massiliensis</name>
    <dbReference type="NCBI Taxonomy" id="1347392"/>
    <lineage>
        <taxon>Bacteria</taxon>
        <taxon>Bacillati</taxon>
        <taxon>Bacillota</taxon>
        <taxon>Tissierellia</taxon>
        <taxon>Tissierellales</taxon>
        <taxon>Sporanaerobacteraceae</taxon>
        <taxon>Anaerosalibacter</taxon>
    </lineage>
</organism>
<dbReference type="GO" id="GO:0005524">
    <property type="term" value="F:ATP binding"/>
    <property type="evidence" value="ECO:0007669"/>
    <property type="project" value="UniProtKB-KW"/>
</dbReference>
<dbReference type="InterPro" id="IPR027417">
    <property type="entry name" value="P-loop_NTPase"/>
</dbReference>
<dbReference type="EMBL" id="JANJZL010000002">
    <property type="protein sequence ID" value="MCR2043160.1"/>
    <property type="molecule type" value="Genomic_DNA"/>
</dbReference>
<protein>
    <submittedName>
        <fullName evidence="6">ABC transporter ATP-binding protein</fullName>
    </submittedName>
</protein>
<name>A0A9X2MFP8_9FIRM</name>
<evidence type="ECO:0000256" key="3">
    <source>
        <dbReference type="ARBA" id="ARBA00022741"/>
    </source>
</evidence>
<dbReference type="SUPFAM" id="SSF52540">
    <property type="entry name" value="P-loop containing nucleoside triphosphate hydrolases"/>
    <property type="match status" value="1"/>
</dbReference>
<dbReference type="InterPro" id="IPR017871">
    <property type="entry name" value="ABC_transporter-like_CS"/>
</dbReference>
<evidence type="ECO:0000256" key="2">
    <source>
        <dbReference type="ARBA" id="ARBA00022448"/>
    </source>
</evidence>
<dbReference type="CDD" id="cd03255">
    <property type="entry name" value="ABC_MJ0796_LolCDE_FtsE"/>
    <property type="match status" value="1"/>
</dbReference>
<dbReference type="GO" id="GO:0022857">
    <property type="term" value="F:transmembrane transporter activity"/>
    <property type="evidence" value="ECO:0007669"/>
    <property type="project" value="UniProtKB-ARBA"/>
</dbReference>
<evidence type="ECO:0000256" key="4">
    <source>
        <dbReference type="ARBA" id="ARBA00022840"/>
    </source>
</evidence>
<dbReference type="Pfam" id="PF00005">
    <property type="entry name" value="ABC_tran"/>
    <property type="match status" value="1"/>
</dbReference>
<dbReference type="PANTHER" id="PTHR42798:SF6">
    <property type="entry name" value="CELL DIVISION ATP-BINDING PROTEIN FTSE"/>
    <property type="match status" value="1"/>
</dbReference>
<keyword evidence="7" id="KW-1185">Reference proteome</keyword>
<keyword evidence="4 6" id="KW-0067">ATP-binding</keyword>
<dbReference type="InterPro" id="IPR003593">
    <property type="entry name" value="AAA+_ATPase"/>
</dbReference>
<evidence type="ECO:0000313" key="6">
    <source>
        <dbReference type="EMBL" id="MCR2043160.1"/>
    </source>
</evidence>
<dbReference type="PANTHER" id="PTHR42798">
    <property type="entry name" value="LIPOPROTEIN-RELEASING SYSTEM ATP-BINDING PROTEIN LOLD"/>
    <property type="match status" value="1"/>
</dbReference>
<dbReference type="GO" id="GO:0098796">
    <property type="term" value="C:membrane protein complex"/>
    <property type="evidence" value="ECO:0007669"/>
    <property type="project" value="UniProtKB-ARBA"/>
</dbReference>